<gene>
    <name evidence="6" type="ORF">CSSPTR1EN2_LOCUS19202</name>
</gene>
<dbReference type="EMBL" id="OZ019898">
    <property type="protein sequence ID" value="CAK9228562.1"/>
    <property type="molecule type" value="Genomic_DNA"/>
</dbReference>
<dbReference type="Pfam" id="PF00067">
    <property type="entry name" value="p450"/>
    <property type="match status" value="1"/>
</dbReference>
<dbReference type="InterPro" id="IPR002401">
    <property type="entry name" value="Cyt_P450_E_grp-I"/>
</dbReference>
<evidence type="ECO:0008006" key="8">
    <source>
        <dbReference type="Google" id="ProtNLM"/>
    </source>
</evidence>
<evidence type="ECO:0000256" key="5">
    <source>
        <dbReference type="RuleBase" id="RU000461"/>
    </source>
</evidence>
<dbReference type="SUPFAM" id="SSF48264">
    <property type="entry name" value="Cytochrome P450"/>
    <property type="match status" value="1"/>
</dbReference>
<protein>
    <recommendedName>
        <fullName evidence="8">Cytochrome P450</fullName>
    </recommendedName>
</protein>
<proteinExistence type="inferred from homology"/>
<evidence type="ECO:0000256" key="3">
    <source>
        <dbReference type="ARBA" id="ARBA00023002"/>
    </source>
</evidence>
<sequence>MEAVNLTVWKWSDSLLEERLLLQHHHGSSPSSSSIIQLFWGAVLLSIANLLFQNLNRKLDSARLPPCPSLWEVVYHFVLQCIVKQRPLEEFFTRIGQNHAGGVIRLSNWGVAAAVPTSFSSQPPAVLISSAVAAHEFFKLHDAQFGARPSYMPKAMWGPRAAYWRHLQLMLDVTSPRVETFQKFSYAAASPAKGLEWAITAIRQHPEAVARVQSELACVVGLDRFLVEESDIPKLPYLQAVVKELFRLHPPAPFSLPHELVASADASLQQVDEDGECSQLLGYDILQVPQTQVFINIYAVNRDPSVWERPNEFHPDRFLQQGPDDQNKLDLVGCKNDSCMLLPFGAGRRQCPGARLAILFVQFGLANQLHSWNRRTSSRIFTAAAARTSTYNRRSTL</sequence>
<dbReference type="PRINTS" id="PR00385">
    <property type="entry name" value="P450"/>
</dbReference>
<dbReference type="PROSITE" id="PS00086">
    <property type="entry name" value="CYTOCHROME_P450"/>
    <property type="match status" value="1"/>
</dbReference>
<comment type="similarity">
    <text evidence="1 5">Belongs to the cytochrome P450 family.</text>
</comment>
<organism evidence="6 7">
    <name type="scientific">Sphagnum troendelagicum</name>
    <dbReference type="NCBI Taxonomy" id="128251"/>
    <lineage>
        <taxon>Eukaryota</taxon>
        <taxon>Viridiplantae</taxon>
        <taxon>Streptophyta</taxon>
        <taxon>Embryophyta</taxon>
        <taxon>Bryophyta</taxon>
        <taxon>Sphagnophytina</taxon>
        <taxon>Sphagnopsida</taxon>
        <taxon>Sphagnales</taxon>
        <taxon>Sphagnaceae</taxon>
        <taxon>Sphagnum</taxon>
    </lineage>
</organism>
<accession>A0ABP0UVT3</accession>
<keyword evidence="3 5" id="KW-0560">Oxidoreductase</keyword>
<evidence type="ECO:0000256" key="1">
    <source>
        <dbReference type="ARBA" id="ARBA00010617"/>
    </source>
</evidence>
<keyword evidence="2 5" id="KW-0479">Metal-binding</keyword>
<keyword evidence="4 5" id="KW-0408">Iron</keyword>
<dbReference type="PANTHER" id="PTHR47944:SF16">
    <property type="entry name" value="CYTOCHROME P450 FAMILY 1 SUBFAMILY A POLYPEPTIDE 1"/>
    <property type="match status" value="1"/>
</dbReference>
<dbReference type="Gene3D" id="1.10.630.10">
    <property type="entry name" value="Cytochrome P450"/>
    <property type="match status" value="1"/>
</dbReference>
<evidence type="ECO:0000256" key="4">
    <source>
        <dbReference type="ARBA" id="ARBA00023004"/>
    </source>
</evidence>
<evidence type="ECO:0000313" key="6">
    <source>
        <dbReference type="EMBL" id="CAK9228562.1"/>
    </source>
</evidence>
<evidence type="ECO:0000256" key="2">
    <source>
        <dbReference type="ARBA" id="ARBA00022723"/>
    </source>
</evidence>
<dbReference type="InterPro" id="IPR001128">
    <property type="entry name" value="Cyt_P450"/>
</dbReference>
<dbReference type="PANTHER" id="PTHR47944">
    <property type="entry name" value="CYTOCHROME P450 98A9"/>
    <property type="match status" value="1"/>
</dbReference>
<keyword evidence="5" id="KW-0349">Heme</keyword>
<name>A0ABP0UVT3_9BRYO</name>
<dbReference type="PRINTS" id="PR00463">
    <property type="entry name" value="EP450I"/>
</dbReference>
<keyword evidence="7" id="KW-1185">Reference proteome</keyword>
<dbReference type="InterPro" id="IPR036396">
    <property type="entry name" value="Cyt_P450_sf"/>
</dbReference>
<keyword evidence="5" id="KW-0503">Monooxygenase</keyword>
<dbReference type="Proteomes" id="UP001497512">
    <property type="component" value="Chromosome 6"/>
</dbReference>
<evidence type="ECO:0000313" key="7">
    <source>
        <dbReference type="Proteomes" id="UP001497512"/>
    </source>
</evidence>
<dbReference type="InterPro" id="IPR017972">
    <property type="entry name" value="Cyt_P450_CS"/>
</dbReference>
<reference evidence="6" key="1">
    <citation type="submission" date="2024-02" db="EMBL/GenBank/DDBJ databases">
        <authorList>
            <consortium name="ELIXIR-Norway"/>
            <consortium name="Elixir Norway"/>
        </authorList>
    </citation>
    <scope>NUCLEOTIDE SEQUENCE</scope>
</reference>